<comment type="caution">
    <text evidence="1">The sequence shown here is derived from an EMBL/GenBank/DDBJ whole genome shotgun (WGS) entry which is preliminary data.</text>
</comment>
<evidence type="ECO:0000313" key="1">
    <source>
        <dbReference type="EMBL" id="CAD5125995.1"/>
    </source>
</evidence>
<name>A0A7I8WCU1_9ANNE</name>
<gene>
    <name evidence="1" type="ORF">DGYR_LOCUS13284</name>
</gene>
<organism evidence="1 2">
    <name type="scientific">Dimorphilus gyrociliatus</name>
    <dbReference type="NCBI Taxonomy" id="2664684"/>
    <lineage>
        <taxon>Eukaryota</taxon>
        <taxon>Metazoa</taxon>
        <taxon>Spiralia</taxon>
        <taxon>Lophotrochozoa</taxon>
        <taxon>Annelida</taxon>
        <taxon>Polychaeta</taxon>
        <taxon>Polychaeta incertae sedis</taxon>
        <taxon>Dinophilidae</taxon>
        <taxon>Dimorphilus</taxon>
    </lineage>
</organism>
<dbReference type="AlphaFoldDB" id="A0A7I8WCU1"/>
<reference evidence="1 2" key="1">
    <citation type="submission" date="2020-08" db="EMBL/GenBank/DDBJ databases">
        <authorList>
            <person name="Hejnol A."/>
        </authorList>
    </citation>
    <scope>NUCLEOTIDE SEQUENCE [LARGE SCALE GENOMIC DNA]</scope>
</reference>
<dbReference type="Proteomes" id="UP000549394">
    <property type="component" value="Unassembled WGS sequence"/>
</dbReference>
<accession>A0A7I8WCU1</accession>
<proteinExistence type="predicted"/>
<sequence length="156" mass="18786">MSPNAPSIRQPNIDEGFDNHHLDLWFWSEYQKKFDKVSLDELHERKIGLENNFKNNFFFCRPMYDAIRQEISLTEGLSLKLYERMQRYIKSSSELHEELKRQLVHCHDAFEQAVGYLFLAKCEKVIYELFWFVTRQRISPTVQNLYDAMLKTGLYH</sequence>
<keyword evidence="2" id="KW-1185">Reference proteome</keyword>
<dbReference type="EMBL" id="CAJFCJ010000031">
    <property type="protein sequence ID" value="CAD5125995.1"/>
    <property type="molecule type" value="Genomic_DNA"/>
</dbReference>
<evidence type="ECO:0000313" key="2">
    <source>
        <dbReference type="Proteomes" id="UP000549394"/>
    </source>
</evidence>
<protein>
    <submittedName>
        <fullName evidence="1">DgyrCDS14177</fullName>
    </submittedName>
</protein>